<evidence type="ECO:0000256" key="5">
    <source>
        <dbReference type="ARBA" id="ARBA00023125"/>
    </source>
</evidence>
<dbReference type="Proteomes" id="UP000887565">
    <property type="component" value="Unplaced"/>
</dbReference>
<dbReference type="GO" id="GO:0003677">
    <property type="term" value="F:DNA binding"/>
    <property type="evidence" value="ECO:0007669"/>
    <property type="project" value="UniProtKB-KW"/>
</dbReference>
<dbReference type="PANTHER" id="PTHR28680">
    <property type="entry name" value="CENTROMERE PROTEIN X"/>
    <property type="match status" value="1"/>
</dbReference>
<evidence type="ECO:0000256" key="1">
    <source>
        <dbReference type="ARBA" id="ARBA00004123"/>
    </source>
</evidence>
<dbReference type="GO" id="GO:0000712">
    <property type="term" value="P:resolution of meiotic recombination intermediates"/>
    <property type="evidence" value="ECO:0007669"/>
    <property type="project" value="TreeGrafter"/>
</dbReference>
<name>A0A915JBR1_ROMCU</name>
<dbReference type="GO" id="GO:0031297">
    <property type="term" value="P:replication fork processing"/>
    <property type="evidence" value="ECO:0007669"/>
    <property type="project" value="TreeGrafter"/>
</dbReference>
<reference evidence="10" key="1">
    <citation type="submission" date="2022-11" db="UniProtKB">
        <authorList>
            <consortium name="WormBaseParasite"/>
        </authorList>
    </citation>
    <scope>IDENTIFICATION</scope>
</reference>
<keyword evidence="4" id="KW-0227">DNA damage</keyword>
<evidence type="ECO:0000313" key="9">
    <source>
        <dbReference type="Proteomes" id="UP000887565"/>
    </source>
</evidence>
<dbReference type="Gene3D" id="6.10.130.30">
    <property type="match status" value="1"/>
</dbReference>
<dbReference type="InterPro" id="IPR018552">
    <property type="entry name" value="CENP-X"/>
</dbReference>
<dbReference type="Pfam" id="PF09415">
    <property type="entry name" value="CENP-X"/>
    <property type="match status" value="1"/>
</dbReference>
<keyword evidence="5" id="KW-0238">DNA-binding</keyword>
<evidence type="ECO:0000256" key="3">
    <source>
        <dbReference type="ARBA" id="ARBA00016388"/>
    </source>
</evidence>
<sequence length="83" mass="9462">MEETKTKQLSIDVVKRMMTAGFADSTKTKISHAAMTVMAEILDAFMDETLKRSIFQAKERENSSVVKVDHLEKILPQLLMDFI</sequence>
<evidence type="ECO:0000256" key="6">
    <source>
        <dbReference type="ARBA" id="ARBA00023204"/>
    </source>
</evidence>
<comment type="similarity">
    <text evidence="2">Belongs to the CENP-X/MHF2 family.</text>
</comment>
<dbReference type="GO" id="GO:0051382">
    <property type="term" value="P:kinetochore assembly"/>
    <property type="evidence" value="ECO:0007669"/>
    <property type="project" value="InterPro"/>
</dbReference>
<comment type="subcellular location">
    <subcellularLocation>
        <location evidence="1">Nucleus</location>
    </subcellularLocation>
</comment>
<accession>A0A915JBR1</accession>
<dbReference type="GO" id="GO:0071821">
    <property type="term" value="C:FANCM-MHF complex"/>
    <property type="evidence" value="ECO:0007669"/>
    <property type="project" value="TreeGrafter"/>
</dbReference>
<dbReference type="SUPFAM" id="SSF47113">
    <property type="entry name" value="Histone-fold"/>
    <property type="match status" value="1"/>
</dbReference>
<dbReference type="GO" id="GO:0046982">
    <property type="term" value="F:protein heterodimerization activity"/>
    <property type="evidence" value="ECO:0007669"/>
    <property type="project" value="InterPro"/>
</dbReference>
<protein>
    <recommendedName>
        <fullName evidence="3">Centromere protein X</fullName>
    </recommendedName>
</protein>
<dbReference type="AlphaFoldDB" id="A0A915JBR1"/>
<evidence type="ECO:0000256" key="2">
    <source>
        <dbReference type="ARBA" id="ARBA00009359"/>
    </source>
</evidence>
<dbReference type="CDD" id="cd22921">
    <property type="entry name" value="HFD_CENP-X"/>
    <property type="match status" value="1"/>
</dbReference>
<keyword evidence="7" id="KW-0539">Nucleus</keyword>
<dbReference type="InterPro" id="IPR009072">
    <property type="entry name" value="Histone-fold"/>
</dbReference>
<keyword evidence="9" id="KW-1185">Reference proteome</keyword>
<dbReference type="PANTHER" id="PTHR28680:SF1">
    <property type="entry name" value="CENTROMERE PROTEIN X"/>
    <property type="match status" value="1"/>
</dbReference>
<organism evidence="9 10">
    <name type="scientific">Romanomermis culicivorax</name>
    <name type="common">Nematode worm</name>
    <dbReference type="NCBI Taxonomy" id="13658"/>
    <lineage>
        <taxon>Eukaryota</taxon>
        <taxon>Metazoa</taxon>
        <taxon>Ecdysozoa</taxon>
        <taxon>Nematoda</taxon>
        <taxon>Enoplea</taxon>
        <taxon>Dorylaimia</taxon>
        <taxon>Mermithida</taxon>
        <taxon>Mermithoidea</taxon>
        <taxon>Mermithidae</taxon>
        <taxon>Romanomermis</taxon>
    </lineage>
</organism>
<evidence type="ECO:0000256" key="7">
    <source>
        <dbReference type="ARBA" id="ARBA00023242"/>
    </source>
</evidence>
<comment type="subunit">
    <text evidence="8">Heterodimer with CENPX, sometimes called MHF; this interaction stabilizes both partners. MHF heterodimers can assemble to form tetrameric structures. MHF also coassemble with CENPT-CENPW heterodimers at centromeres to form the tetrameric CENP-T-W-S-X complex. Forms a discrete complex with FANCM and CENPX, called FANCM-MHF; this interaction, probably mediated by direct binding between CENPS and FANCM, leads to synergistic activation of double-stranded DNA binding and strongly stimulates FANCM-mediated DNA remodeling. Recruited by FANCM to the Fanconi anemia (FA) core complex, which consists of CENPS, CENPX, FANCA, FANCB, FANCC, FANCE, FANCF, FANCG, FANCL, FANCM, FAAP24 and FAAP100. The FA core complex associates with Bloom syndrome (BLM) complex, which consists of at least BLM, DNA topoisomerase 3-alpha (TOP3A), RMI1/BLAP75, RPA1/RPA70 and RPA2/RPA32. The super complex between FA and BLM is called BRAFT.</text>
</comment>
<evidence type="ECO:0000256" key="4">
    <source>
        <dbReference type="ARBA" id="ARBA00022763"/>
    </source>
</evidence>
<evidence type="ECO:0000313" key="10">
    <source>
        <dbReference type="WBParaSite" id="nRc.2.0.1.t23597-RA"/>
    </source>
</evidence>
<dbReference type="WBParaSite" id="nRc.2.0.1.t23597-RA">
    <property type="protein sequence ID" value="nRc.2.0.1.t23597-RA"/>
    <property type="gene ID" value="nRc.2.0.1.g23597"/>
</dbReference>
<evidence type="ECO:0000256" key="8">
    <source>
        <dbReference type="ARBA" id="ARBA00047146"/>
    </source>
</evidence>
<keyword evidence="6" id="KW-0234">DNA repair</keyword>
<dbReference type="GO" id="GO:0006281">
    <property type="term" value="P:DNA repair"/>
    <property type="evidence" value="ECO:0007669"/>
    <property type="project" value="UniProtKB-KW"/>
</dbReference>
<proteinExistence type="inferred from homology"/>
<dbReference type="GO" id="GO:0043240">
    <property type="term" value="C:Fanconi anaemia nuclear complex"/>
    <property type="evidence" value="ECO:0007669"/>
    <property type="project" value="TreeGrafter"/>
</dbReference>